<reference evidence="2" key="1">
    <citation type="submission" date="2016-06" db="EMBL/GenBank/DDBJ databases">
        <authorList>
            <person name="Nascimento L."/>
            <person name="Pereira R.V."/>
            <person name="Martins L.F."/>
            <person name="Quaggio R.B."/>
            <person name="Silva A.M."/>
            <person name="Setubal J.C."/>
        </authorList>
    </citation>
    <scope>NUCLEOTIDE SEQUENCE [LARGE SCALE GENOMIC DNA]</scope>
</reference>
<protein>
    <submittedName>
        <fullName evidence="1">Uncharacterized protein</fullName>
    </submittedName>
</protein>
<gene>
    <name evidence="1" type="ORF">BAA01_09935</name>
</gene>
<name>A0A1Y3PMD8_9BACI</name>
<sequence>MNRLNLPTPFLKSRECHANVSALIIWIQAKMVPTLNNIRNEELCLILTLLNRVISPKTVLFKINKKIEILFVKKISISDVT</sequence>
<proteinExistence type="predicted"/>
<dbReference type="AlphaFoldDB" id="A0A1Y3PMD8"/>
<organism evidence="1 2">
    <name type="scientific">Bacillus thermozeamaize</name>
    <dbReference type="NCBI Taxonomy" id="230954"/>
    <lineage>
        <taxon>Bacteria</taxon>
        <taxon>Bacillati</taxon>
        <taxon>Bacillota</taxon>
        <taxon>Bacilli</taxon>
        <taxon>Bacillales</taxon>
        <taxon>Bacillaceae</taxon>
        <taxon>Bacillus</taxon>
    </lineage>
</organism>
<evidence type="ECO:0000313" key="1">
    <source>
        <dbReference type="EMBL" id="OUM87296.1"/>
    </source>
</evidence>
<comment type="caution">
    <text evidence="1">The sequence shown here is derived from an EMBL/GenBank/DDBJ whole genome shotgun (WGS) entry which is preliminary data.</text>
</comment>
<dbReference type="Proteomes" id="UP000196475">
    <property type="component" value="Unassembled WGS sequence"/>
</dbReference>
<evidence type="ECO:0000313" key="2">
    <source>
        <dbReference type="Proteomes" id="UP000196475"/>
    </source>
</evidence>
<dbReference type="EMBL" id="LZRT01000077">
    <property type="protein sequence ID" value="OUM87296.1"/>
    <property type="molecule type" value="Genomic_DNA"/>
</dbReference>
<accession>A0A1Y3PMD8</accession>